<evidence type="ECO:0000259" key="2">
    <source>
        <dbReference type="PROSITE" id="PS50003"/>
    </source>
</evidence>
<dbReference type="InterPro" id="IPR041681">
    <property type="entry name" value="PH_9"/>
</dbReference>
<dbReference type="PROSITE" id="PS50003">
    <property type="entry name" value="PH_DOMAIN"/>
    <property type="match status" value="1"/>
</dbReference>
<dbReference type="EMBL" id="JAQQPM010000002">
    <property type="protein sequence ID" value="KAK2068419.1"/>
    <property type="molecule type" value="Genomic_DNA"/>
</dbReference>
<dbReference type="Proteomes" id="UP001217918">
    <property type="component" value="Unassembled WGS sequence"/>
</dbReference>
<organism evidence="3 4">
    <name type="scientific">Phyllachora maydis</name>
    <dbReference type="NCBI Taxonomy" id="1825666"/>
    <lineage>
        <taxon>Eukaryota</taxon>
        <taxon>Fungi</taxon>
        <taxon>Dikarya</taxon>
        <taxon>Ascomycota</taxon>
        <taxon>Pezizomycotina</taxon>
        <taxon>Sordariomycetes</taxon>
        <taxon>Sordariomycetidae</taxon>
        <taxon>Phyllachorales</taxon>
        <taxon>Phyllachoraceae</taxon>
        <taxon>Phyllachora</taxon>
    </lineage>
</organism>
<dbReference type="Gene3D" id="2.30.29.30">
    <property type="entry name" value="Pleckstrin-homology domain (PH domain)/Phosphotyrosine-binding domain (PTB)"/>
    <property type="match status" value="1"/>
</dbReference>
<evidence type="ECO:0000313" key="3">
    <source>
        <dbReference type="EMBL" id="KAK2068419.1"/>
    </source>
</evidence>
<gene>
    <name evidence="3" type="ORF">P8C59_003056</name>
</gene>
<reference evidence="3" key="1">
    <citation type="journal article" date="2023" name="Mol. Plant Microbe Interact.">
        <title>Elucidating the Obligate Nature and Biological Capacity of an Invasive Fungal Corn Pathogen.</title>
        <authorList>
            <person name="MacCready J.S."/>
            <person name="Roggenkamp E.M."/>
            <person name="Gdanetz K."/>
            <person name="Chilvers M.I."/>
        </authorList>
    </citation>
    <scope>NUCLEOTIDE SEQUENCE</scope>
    <source>
        <strain evidence="3">PM02</strain>
    </source>
</reference>
<feature type="region of interest" description="Disordered" evidence="1">
    <location>
        <begin position="268"/>
        <end position="304"/>
    </location>
</feature>
<accession>A0AAD9HZH9</accession>
<dbReference type="InterPro" id="IPR001849">
    <property type="entry name" value="PH_domain"/>
</dbReference>
<dbReference type="PANTHER" id="PTHR37283:SF1">
    <property type="entry name" value="PH DOMAIN-CONTAINING PROTEIN YHR131C"/>
    <property type="match status" value="1"/>
</dbReference>
<comment type="caution">
    <text evidence="3">The sequence shown here is derived from an EMBL/GenBank/DDBJ whole genome shotgun (WGS) entry which is preliminary data.</text>
</comment>
<feature type="domain" description="PH" evidence="2">
    <location>
        <begin position="58"/>
        <end position="183"/>
    </location>
</feature>
<protein>
    <recommendedName>
        <fullName evidence="2">PH domain-containing protein</fullName>
    </recommendedName>
</protein>
<sequence>MEEDMFYRELMTSRPAQPPSYESALKAALAAQRRGLAYDQGRACDDDTAESLPHYSCDVHMEGVFMRKLEIEDTIRRAEVRNWQMVYVVLHGTALNMYQVKKERWGFPQKEGPDIEPDNPPWIKKGALAKSYSLLHADAGIAADYRKRRYVIRMRAETDQFLLSCVELETFIQWLDRIFAAIHIATPIDTRAFPRDFSIPRIQRIRYLRGQRPQGDDAVSVGYPDGAGGRAERTLFENAAADDGGSDGDQENGAPRLSTHAAVAATAEHPATGPASGQQTTPSARGRLSTTSYPNESVDPETGKWLPKQTWTSTHDLLYAKLCFAVLLFKSPRKSNYIISRGKMWYVDWATGRMVRMLPPGYGEMELYGPWQGLGLSTENRRL</sequence>
<dbReference type="SMART" id="SM00233">
    <property type="entry name" value="PH"/>
    <property type="match status" value="1"/>
</dbReference>
<evidence type="ECO:0000313" key="4">
    <source>
        <dbReference type="Proteomes" id="UP001217918"/>
    </source>
</evidence>
<feature type="compositionally biased region" description="Polar residues" evidence="1">
    <location>
        <begin position="275"/>
        <end position="295"/>
    </location>
</feature>
<dbReference type="SUPFAM" id="SSF50729">
    <property type="entry name" value="PH domain-like"/>
    <property type="match status" value="1"/>
</dbReference>
<dbReference type="InterPro" id="IPR011993">
    <property type="entry name" value="PH-like_dom_sf"/>
</dbReference>
<keyword evidence="4" id="KW-1185">Reference proteome</keyword>
<dbReference type="AlphaFoldDB" id="A0AAD9HZH9"/>
<proteinExistence type="predicted"/>
<dbReference type="PANTHER" id="PTHR37283">
    <property type="entry name" value="PH DOMAIN-CONTAINING PROTEIN YHR131C"/>
    <property type="match status" value="1"/>
</dbReference>
<name>A0AAD9HZH9_9PEZI</name>
<dbReference type="Pfam" id="PF15410">
    <property type="entry name" value="PH_9"/>
    <property type="match status" value="1"/>
</dbReference>
<evidence type="ECO:0000256" key="1">
    <source>
        <dbReference type="SAM" id="MobiDB-lite"/>
    </source>
</evidence>